<comment type="caution">
    <text evidence="1">The sequence shown here is derived from an EMBL/GenBank/DDBJ whole genome shotgun (WGS) entry which is preliminary data.</text>
</comment>
<evidence type="ECO:0000313" key="1">
    <source>
        <dbReference type="EMBL" id="MFC7236328.1"/>
    </source>
</evidence>
<dbReference type="Proteomes" id="UP001596398">
    <property type="component" value="Unassembled WGS sequence"/>
</dbReference>
<evidence type="ECO:0000313" key="2">
    <source>
        <dbReference type="Proteomes" id="UP001596398"/>
    </source>
</evidence>
<dbReference type="EMBL" id="JBHTAP010000001">
    <property type="protein sequence ID" value="MFC7236328.1"/>
    <property type="molecule type" value="Genomic_DNA"/>
</dbReference>
<gene>
    <name evidence="1" type="ORF">ACFQJ4_13495</name>
</gene>
<proteinExistence type="predicted"/>
<dbReference type="RefSeq" id="WP_276234485.1">
    <property type="nucleotide sequence ID" value="NZ_CP119802.1"/>
</dbReference>
<protein>
    <submittedName>
        <fullName evidence="1">Uncharacterized protein</fullName>
    </submittedName>
</protein>
<reference evidence="1 2" key="1">
    <citation type="journal article" date="2019" name="Int. J. Syst. Evol. Microbiol.">
        <title>The Global Catalogue of Microorganisms (GCM) 10K type strain sequencing project: providing services to taxonomists for standard genome sequencing and annotation.</title>
        <authorList>
            <consortium name="The Broad Institute Genomics Platform"/>
            <consortium name="The Broad Institute Genome Sequencing Center for Infectious Disease"/>
            <person name="Wu L."/>
            <person name="Ma J."/>
        </authorList>
    </citation>
    <scope>NUCLEOTIDE SEQUENCE [LARGE SCALE GENOMIC DNA]</scope>
    <source>
        <strain evidence="1 2">DT85</strain>
    </source>
</reference>
<dbReference type="GeneID" id="79268044"/>
<organism evidence="1 2">
    <name type="scientific">Halosegnis marinus</name>
    <dbReference type="NCBI Taxonomy" id="3034023"/>
    <lineage>
        <taxon>Archaea</taxon>
        <taxon>Methanobacteriati</taxon>
        <taxon>Methanobacteriota</taxon>
        <taxon>Stenosarchaea group</taxon>
        <taxon>Halobacteria</taxon>
        <taxon>Halobacteriales</taxon>
        <taxon>Natronomonadaceae</taxon>
        <taxon>Halosegnis</taxon>
    </lineage>
</organism>
<accession>A0ABD5ZSB7</accession>
<sequence>MSRLVATLTFGREPALGGGVEPVAFAHCYEAPVPRFLGYLVRESGDLDRVPGAYAPDLDADPAYPVTDLLLALAPELSSIAGRIRTLDTKAEANYGVGFREKAFDSDVAWGSDGYGRHFEARSQVESHPIDGAVAYTSLGAGEAVRAAVADNLVRLDCTVVRGD</sequence>
<keyword evidence="2" id="KW-1185">Reference proteome</keyword>
<name>A0ABD5ZSB7_9EURY</name>
<dbReference type="AlphaFoldDB" id="A0ABD5ZSB7"/>